<dbReference type="InterPro" id="IPR024654">
    <property type="entry name" value="Calcineurin-like_PHP_lpxH"/>
</dbReference>
<reference evidence="3 4" key="1">
    <citation type="submission" date="2020-08" db="EMBL/GenBank/DDBJ databases">
        <title>A Genomic Blueprint of the Chicken Gut Microbiome.</title>
        <authorList>
            <person name="Gilroy R."/>
            <person name="Ravi A."/>
            <person name="Getino M."/>
            <person name="Pursley I."/>
            <person name="Horton D.L."/>
            <person name="Alikhan N.-F."/>
            <person name="Baker D."/>
            <person name="Gharbi K."/>
            <person name="Hall N."/>
            <person name="Watson M."/>
            <person name="Adriaenssens E.M."/>
            <person name="Foster-Nyarko E."/>
            <person name="Jarju S."/>
            <person name="Secka A."/>
            <person name="Antonio M."/>
            <person name="Oren A."/>
            <person name="Chaudhuri R."/>
            <person name="La Ragione R.M."/>
            <person name="Hildebrand F."/>
            <person name="Pallen M.J."/>
        </authorList>
    </citation>
    <scope>NUCLEOTIDE SEQUENCE [LARGE SCALE GENOMIC DNA]</scope>
    <source>
        <strain evidence="3 4">Sa1YVA6</strain>
    </source>
</reference>
<dbReference type="Proteomes" id="UP000600565">
    <property type="component" value="Unassembled WGS sequence"/>
</dbReference>
<dbReference type="CDD" id="cd00838">
    <property type="entry name" value="MPP_superfamily"/>
    <property type="match status" value="1"/>
</dbReference>
<dbReference type="EMBL" id="JACSPW010000014">
    <property type="protein sequence ID" value="MBD8034245.1"/>
    <property type="molecule type" value="Genomic_DNA"/>
</dbReference>
<evidence type="ECO:0000313" key="4">
    <source>
        <dbReference type="Proteomes" id="UP000600565"/>
    </source>
</evidence>
<comment type="similarity">
    <text evidence="1">Belongs to the metallophosphoesterase superfamily. YfcE family.</text>
</comment>
<accession>A0ABR8XQP3</accession>
<dbReference type="InterPro" id="IPR029052">
    <property type="entry name" value="Metallo-depent_PP-like"/>
</dbReference>
<dbReference type="RefSeq" id="WP_191704745.1">
    <property type="nucleotide sequence ID" value="NZ_JACSPW010000014.1"/>
</dbReference>
<dbReference type="SUPFAM" id="SSF56300">
    <property type="entry name" value="Metallo-dependent phosphatases"/>
    <property type="match status" value="1"/>
</dbReference>
<gene>
    <name evidence="3" type="ORF">H9632_14330</name>
</gene>
<sequence>MKYAILSDLHSHYKNTKKVLNHIQQVAPNAEIIGLGDLFECKIGKKKAKVIRHARLKDAAIIDDRFMRLLTFPSIIGNQEERIALVTGDERFLQYENALEIEHATLIHGHQIVWDKTFNPTFPQIETPLLFFGHSHEAAIYNNGKRQPVPYDIPLSVRHRSYQINVGPVVENKEWCLYDSQAMTVTFMQAQ</sequence>
<proteinExistence type="inferred from homology"/>
<feature type="domain" description="Calcineurin-like phosphoesterase" evidence="2">
    <location>
        <begin position="1"/>
        <end position="144"/>
    </location>
</feature>
<protein>
    <submittedName>
        <fullName evidence="3">Metallophosphoesterase family protein</fullName>
    </submittedName>
</protein>
<name>A0ABR8XQP3_9BACL</name>
<dbReference type="Gene3D" id="3.60.21.10">
    <property type="match status" value="1"/>
</dbReference>
<evidence type="ECO:0000313" key="3">
    <source>
        <dbReference type="EMBL" id="MBD8034245.1"/>
    </source>
</evidence>
<dbReference type="Pfam" id="PF12850">
    <property type="entry name" value="Metallophos_2"/>
    <property type="match status" value="1"/>
</dbReference>
<evidence type="ECO:0000259" key="2">
    <source>
        <dbReference type="Pfam" id="PF12850"/>
    </source>
</evidence>
<keyword evidence="4" id="KW-1185">Reference proteome</keyword>
<evidence type="ECO:0000256" key="1">
    <source>
        <dbReference type="ARBA" id="ARBA00008950"/>
    </source>
</evidence>
<organism evidence="3 4">
    <name type="scientific">Solibacillus merdavium</name>
    <dbReference type="NCBI Taxonomy" id="2762218"/>
    <lineage>
        <taxon>Bacteria</taxon>
        <taxon>Bacillati</taxon>
        <taxon>Bacillota</taxon>
        <taxon>Bacilli</taxon>
        <taxon>Bacillales</taxon>
        <taxon>Caryophanaceae</taxon>
        <taxon>Solibacillus</taxon>
    </lineage>
</organism>
<comment type="caution">
    <text evidence="3">The sequence shown here is derived from an EMBL/GenBank/DDBJ whole genome shotgun (WGS) entry which is preliminary data.</text>
</comment>